<reference evidence="2 3" key="1">
    <citation type="submission" date="2021-10" db="EMBL/GenBank/DDBJ databases">
        <title>Collection of gut derived symbiotic bacterial strains cultured from healthy donors.</title>
        <authorList>
            <person name="Lin H."/>
            <person name="Littmann E."/>
            <person name="Kohout C."/>
            <person name="Pamer E.G."/>
        </authorList>
    </citation>
    <scope>NUCLEOTIDE SEQUENCE [LARGE SCALE GENOMIC DNA]</scope>
    <source>
        <strain evidence="2 3">DFI.1.165</strain>
    </source>
</reference>
<keyword evidence="1" id="KW-0812">Transmembrane</keyword>
<keyword evidence="3" id="KW-1185">Reference proteome</keyword>
<proteinExistence type="predicted"/>
<keyword evidence="1" id="KW-1133">Transmembrane helix</keyword>
<evidence type="ECO:0000256" key="1">
    <source>
        <dbReference type="SAM" id="Phobius"/>
    </source>
</evidence>
<sequence length="269" mass="31827">MKLLEIALSSVVIVAIIEMTIQNKKNSLHYVTNERNEWRRAMKRITVKIYDSDSSHIGSVLTELKVNLNSYGRHDTYAEDKALNLYKDEHIWKEIDYIEKNCIKYKDENLLKVHREKLIYYLSLLLKFDWERSKKEVYPAKAAFISVICYCLSVCLIIIGKYDITNLFEKLSEIKMVVELLLIPYIILWYPYIKDLIVLLRTKHWYNEIHVSIKLWIAGVIIYGIIWAMLKGNLLEYLLFFVAAFALIIYAFSKRKLYIDYSGSIIDML</sequence>
<evidence type="ECO:0000313" key="3">
    <source>
        <dbReference type="Proteomes" id="UP001299546"/>
    </source>
</evidence>
<dbReference type="RefSeq" id="WP_066732356.1">
    <property type="nucleotide sequence ID" value="NZ_JAJCIQ010000001.1"/>
</dbReference>
<protein>
    <submittedName>
        <fullName evidence="2">Uncharacterized protein</fullName>
    </submittedName>
</protein>
<organism evidence="2 3">
    <name type="scientific">Bariatricus massiliensis</name>
    <dbReference type="NCBI Taxonomy" id="1745713"/>
    <lineage>
        <taxon>Bacteria</taxon>
        <taxon>Bacillati</taxon>
        <taxon>Bacillota</taxon>
        <taxon>Clostridia</taxon>
        <taxon>Lachnospirales</taxon>
        <taxon>Lachnospiraceae</taxon>
        <taxon>Bariatricus</taxon>
    </lineage>
</organism>
<feature type="transmembrane region" description="Helical" evidence="1">
    <location>
        <begin position="174"/>
        <end position="193"/>
    </location>
</feature>
<comment type="caution">
    <text evidence="2">The sequence shown here is derived from an EMBL/GenBank/DDBJ whole genome shotgun (WGS) entry which is preliminary data.</text>
</comment>
<dbReference type="EMBL" id="JAJCIS010000001">
    <property type="protein sequence ID" value="MCB7386145.1"/>
    <property type="molecule type" value="Genomic_DNA"/>
</dbReference>
<keyword evidence="1" id="KW-0472">Membrane</keyword>
<evidence type="ECO:0000313" key="2">
    <source>
        <dbReference type="EMBL" id="MCB7386145.1"/>
    </source>
</evidence>
<feature type="transmembrane region" description="Helical" evidence="1">
    <location>
        <begin position="205"/>
        <end position="228"/>
    </location>
</feature>
<name>A0ABS8DCK9_9FIRM</name>
<dbReference type="Proteomes" id="UP001299546">
    <property type="component" value="Unassembled WGS sequence"/>
</dbReference>
<feature type="transmembrane region" description="Helical" evidence="1">
    <location>
        <begin position="142"/>
        <end position="162"/>
    </location>
</feature>
<gene>
    <name evidence="2" type="ORF">LIZ65_02490</name>
</gene>
<feature type="transmembrane region" description="Helical" evidence="1">
    <location>
        <begin position="234"/>
        <end position="252"/>
    </location>
</feature>
<accession>A0ABS8DCK9</accession>